<name>E6PGM9_9ZZZZ</name>
<dbReference type="SUPFAM" id="SSF54593">
    <property type="entry name" value="Glyoxalase/Bleomycin resistance protein/Dihydroxybiphenyl dioxygenase"/>
    <property type="match status" value="1"/>
</dbReference>
<dbReference type="EMBL" id="CABL01000013">
    <property type="protein sequence ID" value="CBH75617.1"/>
    <property type="molecule type" value="Genomic_DNA"/>
</dbReference>
<evidence type="ECO:0000259" key="1">
    <source>
        <dbReference type="PROSITE" id="PS51819"/>
    </source>
</evidence>
<proteinExistence type="predicted"/>
<dbReference type="InterPro" id="IPR029068">
    <property type="entry name" value="Glyas_Bleomycin-R_OHBP_Dase"/>
</dbReference>
<dbReference type="InterPro" id="IPR004360">
    <property type="entry name" value="Glyas_Fos-R_dOase_dom"/>
</dbReference>
<feature type="domain" description="VOC" evidence="1">
    <location>
        <begin position="6"/>
        <end position="120"/>
    </location>
</feature>
<gene>
    <name evidence="2" type="ORF">CARN1_1295</name>
</gene>
<dbReference type="PROSITE" id="PS51819">
    <property type="entry name" value="VOC"/>
    <property type="match status" value="1"/>
</dbReference>
<dbReference type="Gene3D" id="3.10.180.10">
    <property type="entry name" value="2,3-Dihydroxybiphenyl 1,2-Dioxygenase, domain 1"/>
    <property type="match status" value="1"/>
</dbReference>
<accession>E6PGM9</accession>
<dbReference type="InterPro" id="IPR037523">
    <property type="entry name" value="VOC_core"/>
</dbReference>
<sequence length="124" mass="13307">MIEVAEIAFTAYPARDVAALARFYSETLGIAFDEPYSENGVALYCEARVGSGYFSLMTTEWMGVAPGSCASIAFEVADIEAAFAALRERGIATEEIHVTPVCKLGSFTDIEGNKVTLHESTVTP</sequence>
<dbReference type="Pfam" id="PF00903">
    <property type="entry name" value="Glyoxalase"/>
    <property type="match status" value="1"/>
</dbReference>
<comment type="caution">
    <text evidence="2">The sequence shown here is derived from an EMBL/GenBank/DDBJ whole genome shotgun (WGS) entry which is preliminary data.</text>
</comment>
<organism evidence="2">
    <name type="scientific">mine drainage metagenome</name>
    <dbReference type="NCBI Taxonomy" id="410659"/>
    <lineage>
        <taxon>unclassified sequences</taxon>
        <taxon>metagenomes</taxon>
        <taxon>ecological metagenomes</taxon>
    </lineage>
</organism>
<reference evidence="2" key="1">
    <citation type="submission" date="2009-10" db="EMBL/GenBank/DDBJ databases">
        <title>Diversity of trophic interactions inside an arsenic-rich microbial ecosystem.</title>
        <authorList>
            <person name="Bertin P.N."/>
            <person name="Heinrich-Salmeron A."/>
            <person name="Pelletier E."/>
            <person name="Goulhen-Chollet F."/>
            <person name="Arsene-Ploetze F."/>
            <person name="Gallien S."/>
            <person name="Calteau A."/>
            <person name="Vallenet D."/>
            <person name="Casiot C."/>
            <person name="Chane-Woon-Ming B."/>
            <person name="Giloteaux L."/>
            <person name="Barakat M."/>
            <person name="Bonnefoy V."/>
            <person name="Bruneel O."/>
            <person name="Chandler M."/>
            <person name="Cleiss J."/>
            <person name="Duran R."/>
            <person name="Elbaz-Poulichet F."/>
            <person name="Fonknechten N."/>
            <person name="Lauga B."/>
            <person name="Mornico D."/>
            <person name="Ortet P."/>
            <person name="Schaeffer C."/>
            <person name="Siguier P."/>
            <person name="Alexander Thil Smith A."/>
            <person name="Van Dorsselaer A."/>
            <person name="Weissenbach J."/>
            <person name="Medigue C."/>
            <person name="Le Paslier D."/>
        </authorList>
    </citation>
    <scope>NUCLEOTIDE SEQUENCE</scope>
</reference>
<evidence type="ECO:0000313" key="2">
    <source>
        <dbReference type="EMBL" id="CBH75617.1"/>
    </source>
</evidence>
<dbReference type="AlphaFoldDB" id="E6PGM9"/>
<protein>
    <recommendedName>
        <fullName evidence="1">VOC domain-containing protein</fullName>
    </recommendedName>
</protein>